<evidence type="ECO:0000256" key="4">
    <source>
        <dbReference type="ARBA" id="ARBA00022840"/>
    </source>
</evidence>
<dbReference type="GO" id="GO:0005524">
    <property type="term" value="F:ATP binding"/>
    <property type="evidence" value="ECO:0007669"/>
    <property type="project" value="UniProtKB-KW"/>
</dbReference>
<keyword evidence="6" id="KW-0413">Isomerase</keyword>
<accession>A0AAD6YP37</accession>
<evidence type="ECO:0000256" key="6">
    <source>
        <dbReference type="ARBA" id="ARBA00023235"/>
    </source>
</evidence>
<organism evidence="12 13">
    <name type="scientific">Mycena pura</name>
    <dbReference type="NCBI Taxonomy" id="153505"/>
    <lineage>
        <taxon>Eukaryota</taxon>
        <taxon>Fungi</taxon>
        <taxon>Dikarya</taxon>
        <taxon>Basidiomycota</taxon>
        <taxon>Agaricomycotina</taxon>
        <taxon>Agaricomycetes</taxon>
        <taxon>Agaricomycetidae</taxon>
        <taxon>Agaricales</taxon>
        <taxon>Marasmiineae</taxon>
        <taxon>Mycenaceae</taxon>
        <taxon>Mycena</taxon>
    </lineage>
</organism>
<dbReference type="InterPro" id="IPR014001">
    <property type="entry name" value="Helicase_ATP-bd"/>
</dbReference>
<gene>
    <name evidence="12" type="ORF">GGX14DRAFT_303239</name>
</gene>
<proteinExistence type="inferred from homology"/>
<keyword evidence="3 12" id="KW-0378">Hydrolase</keyword>
<name>A0AAD6YP37_9AGAR</name>
<dbReference type="InterPro" id="IPR027417">
    <property type="entry name" value="P-loop_NTPase"/>
</dbReference>
<evidence type="ECO:0000256" key="7">
    <source>
        <dbReference type="ARBA" id="ARBA00023242"/>
    </source>
</evidence>
<reference evidence="12" key="1">
    <citation type="submission" date="2023-03" db="EMBL/GenBank/DDBJ databases">
        <title>Massive genome expansion in bonnet fungi (Mycena s.s.) driven by repeated elements and novel gene families across ecological guilds.</title>
        <authorList>
            <consortium name="Lawrence Berkeley National Laboratory"/>
            <person name="Harder C.B."/>
            <person name="Miyauchi S."/>
            <person name="Viragh M."/>
            <person name="Kuo A."/>
            <person name="Thoen E."/>
            <person name="Andreopoulos B."/>
            <person name="Lu D."/>
            <person name="Skrede I."/>
            <person name="Drula E."/>
            <person name="Henrissat B."/>
            <person name="Morin E."/>
            <person name="Kohler A."/>
            <person name="Barry K."/>
            <person name="LaButti K."/>
            <person name="Morin E."/>
            <person name="Salamov A."/>
            <person name="Lipzen A."/>
            <person name="Mereny Z."/>
            <person name="Hegedus B."/>
            <person name="Baldrian P."/>
            <person name="Stursova M."/>
            <person name="Weitz H."/>
            <person name="Taylor A."/>
            <person name="Grigoriev I.V."/>
            <person name="Nagy L.G."/>
            <person name="Martin F."/>
            <person name="Kauserud H."/>
        </authorList>
    </citation>
    <scope>NUCLEOTIDE SEQUENCE</scope>
    <source>
        <strain evidence="12">9144</strain>
    </source>
</reference>
<evidence type="ECO:0000313" key="12">
    <source>
        <dbReference type="EMBL" id="KAJ7225307.1"/>
    </source>
</evidence>
<dbReference type="Proteomes" id="UP001219525">
    <property type="component" value="Unassembled WGS sequence"/>
</dbReference>
<keyword evidence="7" id="KW-0539">Nucleus</keyword>
<comment type="catalytic activity">
    <reaction evidence="8">
        <text>Couples ATP hydrolysis with the unwinding of duplex DNA by translocating in the 3'-5' direction.</text>
        <dbReference type="EC" id="5.6.2.4"/>
    </reaction>
</comment>
<feature type="domain" description="Helicase C-terminal" evidence="11">
    <location>
        <begin position="210"/>
        <end position="337"/>
    </location>
</feature>
<dbReference type="GO" id="GO:0016787">
    <property type="term" value="F:hydrolase activity"/>
    <property type="evidence" value="ECO:0007669"/>
    <property type="project" value="UniProtKB-KW"/>
</dbReference>
<evidence type="ECO:0000256" key="1">
    <source>
        <dbReference type="ARBA" id="ARBA00005446"/>
    </source>
</evidence>
<dbReference type="EMBL" id="JARJCW010000004">
    <property type="protein sequence ID" value="KAJ7225307.1"/>
    <property type="molecule type" value="Genomic_DNA"/>
</dbReference>
<keyword evidence="5" id="KW-0238">DNA-binding</keyword>
<evidence type="ECO:0000256" key="5">
    <source>
        <dbReference type="ARBA" id="ARBA00023125"/>
    </source>
</evidence>
<dbReference type="GO" id="GO:0005634">
    <property type="term" value="C:nucleus"/>
    <property type="evidence" value="ECO:0007669"/>
    <property type="project" value="TreeGrafter"/>
</dbReference>
<dbReference type="GO" id="GO:0005694">
    <property type="term" value="C:chromosome"/>
    <property type="evidence" value="ECO:0007669"/>
    <property type="project" value="TreeGrafter"/>
</dbReference>
<dbReference type="GO" id="GO:0009378">
    <property type="term" value="F:four-way junction helicase activity"/>
    <property type="evidence" value="ECO:0007669"/>
    <property type="project" value="TreeGrafter"/>
</dbReference>
<evidence type="ECO:0000256" key="3">
    <source>
        <dbReference type="ARBA" id="ARBA00022801"/>
    </source>
</evidence>
<dbReference type="InterPro" id="IPR001650">
    <property type="entry name" value="Helicase_C-like"/>
</dbReference>
<dbReference type="AlphaFoldDB" id="A0AAD6YP37"/>
<feature type="domain" description="Helicase ATP-binding" evidence="10">
    <location>
        <begin position="6"/>
        <end position="180"/>
    </location>
</feature>
<dbReference type="GO" id="GO:0000724">
    <property type="term" value="P:double-strand break repair via homologous recombination"/>
    <property type="evidence" value="ECO:0007669"/>
    <property type="project" value="TreeGrafter"/>
</dbReference>
<dbReference type="Pfam" id="PF00270">
    <property type="entry name" value="DEAD"/>
    <property type="match status" value="1"/>
</dbReference>
<dbReference type="InterPro" id="IPR002464">
    <property type="entry name" value="DNA/RNA_helicase_DEAH_CS"/>
</dbReference>
<dbReference type="SUPFAM" id="SSF52540">
    <property type="entry name" value="P-loop containing nucleoside triphosphate hydrolases"/>
    <property type="match status" value="1"/>
</dbReference>
<comment type="caution">
    <text evidence="12">The sequence shown here is derived from an EMBL/GenBank/DDBJ whole genome shotgun (WGS) entry which is preliminary data.</text>
</comment>
<dbReference type="SMART" id="SM00487">
    <property type="entry name" value="DEXDc"/>
    <property type="match status" value="1"/>
</dbReference>
<evidence type="ECO:0000256" key="9">
    <source>
        <dbReference type="ARBA" id="ARBA00034808"/>
    </source>
</evidence>
<dbReference type="PANTHER" id="PTHR13710:SF153">
    <property type="entry name" value="RECQ-LIKE DNA HELICASE BLM"/>
    <property type="match status" value="1"/>
</dbReference>
<sequence>WQAHAVQRLLRGFDTMVVAATGLGKSLIFEGTAALAGPRKLVIVVCPLKALEVDQVQQACAKGLDALAINEDTDKTTSTWEHIRTSANLVYMSPEMSRSASFTQKLWKDAKFHKRVAAFIVDEAHCIDEWGEDDFCPAYRLLGDVRRFLGLDVPFCAVTATCRTSTFNAIWKMLYFGNRPFWGIDVGADRCNLFFHTRILKNSKNPVLDALNILHVKLETTTAPGDVPKCLFYLESPAACRAAVDILRQVLPAHLRNCVYAFTGMNTAKSKAKCWEGLANGSIRIVCATDAAGMGCSILDVEFTVVFGTPSSLSVLLQRWGRAGRARNSVGVCLLFV</sequence>
<keyword evidence="4" id="KW-0067">ATP-binding</keyword>
<evidence type="ECO:0000256" key="2">
    <source>
        <dbReference type="ARBA" id="ARBA00022741"/>
    </source>
</evidence>
<dbReference type="PANTHER" id="PTHR13710">
    <property type="entry name" value="DNA HELICASE RECQ FAMILY MEMBER"/>
    <property type="match status" value="1"/>
</dbReference>
<dbReference type="Gene3D" id="3.40.50.300">
    <property type="entry name" value="P-loop containing nucleotide triphosphate hydrolases"/>
    <property type="match status" value="2"/>
</dbReference>
<keyword evidence="2" id="KW-0547">Nucleotide-binding</keyword>
<dbReference type="PROSITE" id="PS00690">
    <property type="entry name" value="DEAH_ATP_HELICASE"/>
    <property type="match status" value="1"/>
</dbReference>
<dbReference type="GO" id="GO:0003677">
    <property type="term" value="F:DNA binding"/>
    <property type="evidence" value="ECO:0007669"/>
    <property type="project" value="UniProtKB-KW"/>
</dbReference>
<keyword evidence="13" id="KW-1185">Reference proteome</keyword>
<dbReference type="PROSITE" id="PS51192">
    <property type="entry name" value="HELICASE_ATP_BIND_1"/>
    <property type="match status" value="1"/>
</dbReference>
<protein>
    <recommendedName>
        <fullName evidence="9">DNA 3'-5' helicase</fullName>
        <ecNumber evidence="9">5.6.2.4</ecNumber>
    </recommendedName>
</protein>
<evidence type="ECO:0000256" key="8">
    <source>
        <dbReference type="ARBA" id="ARBA00034617"/>
    </source>
</evidence>
<dbReference type="GO" id="GO:0005737">
    <property type="term" value="C:cytoplasm"/>
    <property type="evidence" value="ECO:0007669"/>
    <property type="project" value="TreeGrafter"/>
</dbReference>
<dbReference type="PROSITE" id="PS51194">
    <property type="entry name" value="HELICASE_CTER"/>
    <property type="match status" value="1"/>
</dbReference>
<feature type="non-terminal residue" evidence="12">
    <location>
        <position position="1"/>
    </location>
</feature>
<evidence type="ECO:0000259" key="11">
    <source>
        <dbReference type="PROSITE" id="PS51194"/>
    </source>
</evidence>
<evidence type="ECO:0000259" key="10">
    <source>
        <dbReference type="PROSITE" id="PS51192"/>
    </source>
</evidence>
<dbReference type="SMART" id="SM00490">
    <property type="entry name" value="HELICc"/>
    <property type="match status" value="1"/>
</dbReference>
<evidence type="ECO:0000313" key="13">
    <source>
        <dbReference type="Proteomes" id="UP001219525"/>
    </source>
</evidence>
<dbReference type="EC" id="5.6.2.4" evidence="9"/>
<dbReference type="InterPro" id="IPR011545">
    <property type="entry name" value="DEAD/DEAH_box_helicase_dom"/>
</dbReference>
<comment type="similarity">
    <text evidence="1">Belongs to the helicase family. RecQ subfamily.</text>
</comment>
<dbReference type="GO" id="GO:0043138">
    <property type="term" value="F:3'-5' DNA helicase activity"/>
    <property type="evidence" value="ECO:0007669"/>
    <property type="project" value="UniProtKB-EC"/>
</dbReference>
<dbReference type="Pfam" id="PF00271">
    <property type="entry name" value="Helicase_C"/>
    <property type="match status" value="1"/>
</dbReference>
<feature type="non-terminal residue" evidence="12">
    <location>
        <position position="337"/>
    </location>
</feature>